<evidence type="ECO:0000256" key="4">
    <source>
        <dbReference type="ARBA" id="ARBA00022723"/>
    </source>
</evidence>
<dbReference type="SUPFAM" id="SSF161219">
    <property type="entry name" value="CHY zinc finger-like"/>
    <property type="match status" value="1"/>
</dbReference>
<dbReference type="Pfam" id="PF06046">
    <property type="entry name" value="Sec6"/>
    <property type="match status" value="1"/>
</dbReference>
<evidence type="ECO:0000259" key="11">
    <source>
        <dbReference type="PROSITE" id="PS51266"/>
    </source>
</evidence>
<evidence type="ECO:0000256" key="3">
    <source>
        <dbReference type="ARBA" id="ARBA00022483"/>
    </source>
</evidence>
<dbReference type="Proteomes" id="UP000835052">
    <property type="component" value="Unassembled WGS sequence"/>
</dbReference>
<dbReference type="PROSITE" id="PS50103">
    <property type="entry name" value="ZF_C3H1"/>
    <property type="match status" value="1"/>
</dbReference>
<dbReference type="Pfam" id="PF05495">
    <property type="entry name" value="zf-CHY"/>
    <property type="match status" value="1"/>
</dbReference>
<dbReference type="PANTHER" id="PTHR21292">
    <property type="entry name" value="EXOCYST COMPLEX COMPONENT SEC6-RELATED"/>
    <property type="match status" value="1"/>
</dbReference>
<dbReference type="InterPro" id="IPR010326">
    <property type="entry name" value="EXOC3/Sec6"/>
</dbReference>
<evidence type="ECO:0000256" key="6">
    <source>
        <dbReference type="ARBA" id="ARBA00022833"/>
    </source>
</evidence>
<evidence type="ECO:0000259" key="10">
    <source>
        <dbReference type="PROSITE" id="PS50103"/>
    </source>
</evidence>
<evidence type="ECO:0000256" key="1">
    <source>
        <dbReference type="ARBA" id="ARBA00009447"/>
    </source>
</evidence>
<reference evidence="12" key="1">
    <citation type="submission" date="2020-10" db="EMBL/GenBank/DDBJ databases">
        <authorList>
            <person name="Kikuchi T."/>
        </authorList>
    </citation>
    <scope>NUCLEOTIDE SEQUENCE</scope>
    <source>
        <strain evidence="12">NKZ352</strain>
    </source>
</reference>
<name>A0A8S1HVI3_9PELO</name>
<feature type="compositionally biased region" description="Basic residues" evidence="9">
    <location>
        <begin position="366"/>
        <end position="380"/>
    </location>
</feature>
<feature type="domain" description="C3H1-type" evidence="10">
    <location>
        <begin position="389"/>
        <end position="417"/>
    </location>
</feature>
<dbReference type="PANTHER" id="PTHR21292:SF1">
    <property type="entry name" value="EXOCYST COMPLEX COMPONENT 3"/>
    <property type="match status" value="1"/>
</dbReference>
<dbReference type="Gene3D" id="1.10.357.50">
    <property type="match status" value="1"/>
</dbReference>
<keyword evidence="13" id="KW-1185">Reference proteome</keyword>
<evidence type="ECO:0008006" key="14">
    <source>
        <dbReference type="Google" id="ProtNLM"/>
    </source>
</evidence>
<keyword evidence="3" id="KW-0268">Exocytosis</keyword>
<feature type="domain" description="CHY-type" evidence="11">
    <location>
        <begin position="861"/>
        <end position="933"/>
    </location>
</feature>
<keyword evidence="2" id="KW-0813">Transport</keyword>
<comment type="caution">
    <text evidence="12">The sequence shown here is derived from an EMBL/GenBank/DDBJ whole genome shotgun (WGS) entry which is preliminary data.</text>
</comment>
<protein>
    <recommendedName>
        <fullName evidence="14">C3H1-type domain-containing protein</fullName>
    </recommendedName>
</protein>
<feature type="region of interest" description="Disordered" evidence="9">
    <location>
        <begin position="919"/>
        <end position="952"/>
    </location>
</feature>
<proteinExistence type="inferred from homology"/>
<dbReference type="OrthoDB" id="10047020at2759"/>
<evidence type="ECO:0000256" key="8">
    <source>
        <dbReference type="PROSITE-ProRule" id="PRU00723"/>
    </source>
</evidence>
<dbReference type="AlphaFoldDB" id="A0A8S1HVI3"/>
<evidence type="ECO:0000256" key="2">
    <source>
        <dbReference type="ARBA" id="ARBA00022448"/>
    </source>
</evidence>
<organism evidence="12 13">
    <name type="scientific">Caenorhabditis auriculariae</name>
    <dbReference type="NCBI Taxonomy" id="2777116"/>
    <lineage>
        <taxon>Eukaryota</taxon>
        <taxon>Metazoa</taxon>
        <taxon>Ecdysozoa</taxon>
        <taxon>Nematoda</taxon>
        <taxon>Chromadorea</taxon>
        <taxon>Rhabditida</taxon>
        <taxon>Rhabditina</taxon>
        <taxon>Rhabditomorpha</taxon>
        <taxon>Rhabditoidea</taxon>
        <taxon>Rhabditidae</taxon>
        <taxon>Peloderinae</taxon>
        <taxon>Caenorhabditis</taxon>
    </lineage>
</organism>
<feature type="compositionally biased region" description="Basic and acidic residues" evidence="9">
    <location>
        <begin position="381"/>
        <end position="391"/>
    </location>
</feature>
<dbReference type="GO" id="GO:0051601">
    <property type="term" value="P:exocyst localization"/>
    <property type="evidence" value="ECO:0007669"/>
    <property type="project" value="TreeGrafter"/>
</dbReference>
<keyword evidence="4 8" id="KW-0479">Metal-binding</keyword>
<dbReference type="InterPro" id="IPR000571">
    <property type="entry name" value="Znf_CCCH"/>
</dbReference>
<evidence type="ECO:0000313" key="13">
    <source>
        <dbReference type="Proteomes" id="UP000835052"/>
    </source>
</evidence>
<feature type="compositionally biased region" description="Basic and acidic residues" evidence="9">
    <location>
        <begin position="354"/>
        <end position="365"/>
    </location>
</feature>
<dbReference type="GO" id="GO:0000149">
    <property type="term" value="F:SNARE binding"/>
    <property type="evidence" value="ECO:0007669"/>
    <property type="project" value="TreeGrafter"/>
</dbReference>
<feature type="region of interest" description="Disordered" evidence="9">
    <location>
        <begin position="635"/>
        <end position="662"/>
    </location>
</feature>
<evidence type="ECO:0000256" key="5">
    <source>
        <dbReference type="ARBA" id="ARBA00022771"/>
    </source>
</evidence>
<sequence>MVTLAKEVSVEVIPSVINLTIEEFCELALKYKDAFAAYKVKYFEDRSRFQEFTSTMIAIANNLHTCIESTEKYMQQVRLSMESDVQVSRHRSRVTQQQIIENMDRLNARWNNAVSIAVNYLREEVVVDIDPHLAEIFSRKWLVGCAALETICMTIHDYWLDHRHLRASTRCVLLMDLQFRIVGEYLKAMETRRLTFASYEERLSAGKRLKSDVSRIDALYEELTTGESEMVEQFKSLTCVIASAADVISLRDKSLLSLEATSFARKFPNCPIDLLAAIVASREDVGRSEARTLTEEVTAHVQFHPKDPVFDQLFAMNQQETTEWLPNFGMTNVFSTFMKKDLSKKSTTTSLYMESERANEGEGKEKKKVRRRFPYARKKLHDTTSKGGKKSEKECKFFGSLQGCRNGDNCRYQHVTEKKEPLLAKEDDCAPLGDTLQEMTICKKRPGTDDSIVVVEPPQVNSMNRRPMGVTRPTVERLKRQDLETEAQKRQLLAEIAFFKRRFPKALVEVSADGNTKLEFCYETIDPEWSLTMDVTLAAGHPLVAPKVCLPETSNSRLPEVLRRHLTAKLEETIEGKFKVYTVNDSHENIGKWLLKWLDKHLLSSFVDGLRKTKLVQQAESVGISLVVPSNDKKDFSGPSRVVSTSGQGTRAAQKDREDAEEVNLDDPIELSSSSSFLEKGKTCVADSYPIKMALNWNDSSGNVATLRATSLMIQSKCSRCRVETSHEVPANELLVGWRCEKCSFAQSLRLRPEMVHKSSNLLCRLDARGCRPSDCILLDSAFEAACLACDREDSVQKINYGEVHKSWCRGCHAPIQFSISRIRFLGDSERLCREEGSAAVAISKRPKKTEKNDVLTEGGCLPAMGTCKHYKKSYRWFRFPCCGRLFPCDICHQVSVNNEHEMKLANRIVCGHCSREQVRRGNDDKTDPVLGRRQRMSRSDQNEQASRYTQW</sequence>
<gene>
    <name evidence="12" type="ORF">CAUJ_LOCUS14437</name>
</gene>
<feature type="compositionally biased region" description="Polar residues" evidence="9">
    <location>
        <begin position="642"/>
        <end position="651"/>
    </location>
</feature>
<evidence type="ECO:0000313" key="12">
    <source>
        <dbReference type="EMBL" id="CAD6198531.1"/>
    </source>
</evidence>
<evidence type="ECO:0000256" key="7">
    <source>
        <dbReference type="PROSITE-ProRule" id="PRU00601"/>
    </source>
</evidence>
<dbReference type="PROSITE" id="PS51266">
    <property type="entry name" value="ZF_CHY"/>
    <property type="match status" value="1"/>
</dbReference>
<dbReference type="InterPro" id="IPR008913">
    <property type="entry name" value="Znf_CHY"/>
</dbReference>
<dbReference type="Gene3D" id="1.10.357.70">
    <property type="entry name" value="Exocyst complex component Sec6, C-terminal domain"/>
    <property type="match status" value="1"/>
</dbReference>
<dbReference type="EMBL" id="CAJGYM010000128">
    <property type="protein sequence ID" value="CAD6198531.1"/>
    <property type="molecule type" value="Genomic_DNA"/>
</dbReference>
<dbReference type="InterPro" id="IPR042532">
    <property type="entry name" value="EXOC3/Sec6_C"/>
</dbReference>
<feature type="compositionally biased region" description="Polar residues" evidence="9">
    <location>
        <begin position="943"/>
        <end position="952"/>
    </location>
</feature>
<dbReference type="GO" id="GO:0000145">
    <property type="term" value="C:exocyst"/>
    <property type="evidence" value="ECO:0007669"/>
    <property type="project" value="InterPro"/>
</dbReference>
<comment type="similarity">
    <text evidence="1">Belongs to the SEC6 family.</text>
</comment>
<feature type="compositionally biased region" description="Basic and acidic residues" evidence="9">
    <location>
        <begin position="919"/>
        <end position="928"/>
    </location>
</feature>
<dbReference type="GO" id="GO:0008270">
    <property type="term" value="F:zinc ion binding"/>
    <property type="evidence" value="ECO:0007669"/>
    <property type="project" value="UniProtKB-KW"/>
</dbReference>
<evidence type="ECO:0000256" key="9">
    <source>
        <dbReference type="SAM" id="MobiDB-lite"/>
    </source>
</evidence>
<keyword evidence="6 8" id="KW-0862">Zinc</keyword>
<keyword evidence="5 7" id="KW-0863">Zinc-finger</keyword>
<feature type="zinc finger region" description="C3H1-type" evidence="8">
    <location>
        <begin position="389"/>
        <end position="417"/>
    </location>
</feature>
<dbReference type="InterPro" id="IPR037274">
    <property type="entry name" value="Znf_CHY_sf"/>
</dbReference>
<accession>A0A8S1HVI3</accession>
<feature type="region of interest" description="Disordered" evidence="9">
    <location>
        <begin position="353"/>
        <end position="391"/>
    </location>
</feature>
<dbReference type="GO" id="GO:0006887">
    <property type="term" value="P:exocytosis"/>
    <property type="evidence" value="ECO:0007669"/>
    <property type="project" value="UniProtKB-KW"/>
</dbReference>